<comment type="similarity">
    <text evidence="1">Belongs to the LysR transcriptional regulatory family.</text>
</comment>
<keyword evidence="4" id="KW-0804">Transcription</keyword>
<dbReference type="InterPro" id="IPR036390">
    <property type="entry name" value="WH_DNA-bd_sf"/>
</dbReference>
<evidence type="ECO:0000256" key="1">
    <source>
        <dbReference type="ARBA" id="ARBA00009437"/>
    </source>
</evidence>
<dbReference type="Proteomes" id="UP000004358">
    <property type="component" value="Unassembled WGS sequence"/>
</dbReference>
<dbReference type="PANTHER" id="PTHR30346:SF17">
    <property type="entry name" value="LYSR FAMILY TRANSCRIPTIONAL REGULATOR"/>
    <property type="match status" value="1"/>
</dbReference>
<evidence type="ECO:0000259" key="5">
    <source>
        <dbReference type="PROSITE" id="PS50931"/>
    </source>
</evidence>
<dbReference type="PROSITE" id="PS50931">
    <property type="entry name" value="HTH_LYSR"/>
    <property type="match status" value="1"/>
</dbReference>
<dbReference type="GO" id="GO:0032993">
    <property type="term" value="C:protein-DNA complex"/>
    <property type="evidence" value="ECO:0007669"/>
    <property type="project" value="TreeGrafter"/>
</dbReference>
<dbReference type="GO" id="GO:0003700">
    <property type="term" value="F:DNA-binding transcription factor activity"/>
    <property type="evidence" value="ECO:0007669"/>
    <property type="project" value="InterPro"/>
</dbReference>
<dbReference type="eggNOG" id="COG0583">
    <property type="taxonomic scope" value="Bacteria"/>
</dbReference>
<evidence type="ECO:0000256" key="4">
    <source>
        <dbReference type="ARBA" id="ARBA00023163"/>
    </source>
</evidence>
<accession>A3ZVC1</accession>
<dbReference type="Pfam" id="PF03466">
    <property type="entry name" value="LysR_substrate"/>
    <property type="match status" value="1"/>
</dbReference>
<reference evidence="6 7" key="1">
    <citation type="submission" date="2006-02" db="EMBL/GenBank/DDBJ databases">
        <authorList>
            <person name="Amann R."/>
            <person name="Ferriera S."/>
            <person name="Johnson J."/>
            <person name="Kravitz S."/>
            <person name="Halpern A."/>
            <person name="Remington K."/>
            <person name="Beeson K."/>
            <person name="Tran B."/>
            <person name="Rogers Y.-H."/>
            <person name="Friedman R."/>
            <person name="Venter J.C."/>
        </authorList>
    </citation>
    <scope>NUCLEOTIDE SEQUENCE [LARGE SCALE GENOMIC DNA]</scope>
    <source>
        <strain evidence="6 7">DSM 3645</strain>
    </source>
</reference>
<evidence type="ECO:0000256" key="3">
    <source>
        <dbReference type="ARBA" id="ARBA00023125"/>
    </source>
</evidence>
<keyword evidence="3" id="KW-0238">DNA-binding</keyword>
<name>A3ZVC1_9BACT</name>
<dbReference type="AlphaFoldDB" id="A3ZVC1"/>
<dbReference type="CDD" id="cd05466">
    <property type="entry name" value="PBP2_LTTR_substrate"/>
    <property type="match status" value="1"/>
</dbReference>
<dbReference type="InterPro" id="IPR036388">
    <property type="entry name" value="WH-like_DNA-bd_sf"/>
</dbReference>
<dbReference type="EMBL" id="AANZ01000014">
    <property type="protein sequence ID" value="EAQ79267.1"/>
    <property type="molecule type" value="Genomic_DNA"/>
</dbReference>
<dbReference type="Gene3D" id="1.10.10.10">
    <property type="entry name" value="Winged helix-like DNA-binding domain superfamily/Winged helix DNA-binding domain"/>
    <property type="match status" value="1"/>
</dbReference>
<comment type="caution">
    <text evidence="6">The sequence shown here is derived from an EMBL/GenBank/DDBJ whole genome shotgun (WGS) entry which is preliminary data.</text>
</comment>
<dbReference type="InterPro" id="IPR000847">
    <property type="entry name" value="LysR_HTH_N"/>
</dbReference>
<evidence type="ECO:0000313" key="6">
    <source>
        <dbReference type="EMBL" id="EAQ79267.1"/>
    </source>
</evidence>
<dbReference type="PANTHER" id="PTHR30346">
    <property type="entry name" value="TRANSCRIPTIONAL DUAL REGULATOR HCAR-RELATED"/>
    <property type="match status" value="1"/>
</dbReference>
<dbReference type="SUPFAM" id="SSF46785">
    <property type="entry name" value="Winged helix' DNA-binding domain"/>
    <property type="match status" value="1"/>
</dbReference>
<dbReference type="Pfam" id="PF00126">
    <property type="entry name" value="HTH_1"/>
    <property type="match status" value="1"/>
</dbReference>
<dbReference type="SUPFAM" id="SSF53850">
    <property type="entry name" value="Periplasmic binding protein-like II"/>
    <property type="match status" value="1"/>
</dbReference>
<sequence>MQSQSGIGQMPQKTPLTLLYKDISYPQLRSYCETVRHGSMSAAADSLQVSHPTVWKQIRALEQLLGQTLIESDGRRSEITPAGRLLAELATPIIAEFETLRHRFQQACETAPRTLSVAAPPRSYTDDLLGVIAQFRANFPDVRLVMREVFESLGNEMLEAGEVDLVIGDNKCCRNPEELLVEPMYAIEPMVIMPVGHPLAERRRILPKDLAKYSVLNHRASYADDEGRAILTKAGVFDFPERGFDLILASSIRSCVKQGHGIGLVGRVIPDATSDPELVERSLKHCLPPTEINGYRSRRITEDPVLRSFIDLVKATLGNERATTPPRA</sequence>
<keyword evidence="2" id="KW-0805">Transcription regulation</keyword>
<dbReference type="Gene3D" id="3.40.190.10">
    <property type="entry name" value="Periplasmic binding protein-like II"/>
    <property type="match status" value="2"/>
</dbReference>
<dbReference type="InterPro" id="IPR005119">
    <property type="entry name" value="LysR_subst-bd"/>
</dbReference>
<feature type="domain" description="HTH lysR-type" evidence="5">
    <location>
        <begin position="23"/>
        <end position="80"/>
    </location>
</feature>
<gene>
    <name evidence="6" type="ORF">DSM3645_02288</name>
</gene>
<dbReference type="STRING" id="314230.DSM3645_02288"/>
<evidence type="ECO:0000313" key="7">
    <source>
        <dbReference type="Proteomes" id="UP000004358"/>
    </source>
</evidence>
<proteinExistence type="inferred from homology"/>
<organism evidence="6 7">
    <name type="scientific">Blastopirellula marina DSM 3645</name>
    <dbReference type="NCBI Taxonomy" id="314230"/>
    <lineage>
        <taxon>Bacteria</taxon>
        <taxon>Pseudomonadati</taxon>
        <taxon>Planctomycetota</taxon>
        <taxon>Planctomycetia</taxon>
        <taxon>Pirellulales</taxon>
        <taxon>Pirellulaceae</taxon>
        <taxon>Blastopirellula</taxon>
    </lineage>
</organism>
<dbReference type="HOGENOM" id="CLU_039613_6_1_0"/>
<dbReference type="GO" id="GO:0003677">
    <property type="term" value="F:DNA binding"/>
    <property type="evidence" value="ECO:0007669"/>
    <property type="project" value="UniProtKB-KW"/>
</dbReference>
<protein>
    <submittedName>
        <fullName evidence="6">Transcriptional regulator, LysR family protein</fullName>
    </submittedName>
</protein>
<evidence type="ECO:0000256" key="2">
    <source>
        <dbReference type="ARBA" id="ARBA00023015"/>
    </source>
</evidence>